<dbReference type="EMBL" id="JASBWR010000007">
    <property type="protein sequence ID" value="KAJ9111730.1"/>
    <property type="molecule type" value="Genomic_DNA"/>
</dbReference>
<evidence type="ECO:0000313" key="1">
    <source>
        <dbReference type="EMBL" id="KAJ9111730.1"/>
    </source>
</evidence>
<gene>
    <name evidence="1" type="ORF">QFC19_001091</name>
</gene>
<reference evidence="1" key="1">
    <citation type="submission" date="2023-04" db="EMBL/GenBank/DDBJ databases">
        <title>Draft Genome sequencing of Naganishia species isolated from polar environments using Oxford Nanopore Technology.</title>
        <authorList>
            <person name="Leo P."/>
            <person name="Venkateswaran K."/>
        </authorList>
    </citation>
    <scope>NUCLEOTIDE SEQUENCE</scope>
    <source>
        <strain evidence="1">MNA-CCFEE 5261</strain>
    </source>
</reference>
<dbReference type="Proteomes" id="UP001241377">
    <property type="component" value="Unassembled WGS sequence"/>
</dbReference>
<organism evidence="1 2">
    <name type="scientific">Naganishia cerealis</name>
    <dbReference type="NCBI Taxonomy" id="610337"/>
    <lineage>
        <taxon>Eukaryota</taxon>
        <taxon>Fungi</taxon>
        <taxon>Dikarya</taxon>
        <taxon>Basidiomycota</taxon>
        <taxon>Agaricomycotina</taxon>
        <taxon>Tremellomycetes</taxon>
        <taxon>Filobasidiales</taxon>
        <taxon>Filobasidiaceae</taxon>
        <taxon>Naganishia</taxon>
    </lineage>
</organism>
<proteinExistence type="predicted"/>
<protein>
    <submittedName>
        <fullName evidence="1">Uncharacterized protein</fullName>
    </submittedName>
</protein>
<name>A0ACC2WJ05_9TREE</name>
<accession>A0ACC2WJ05</accession>
<evidence type="ECO:0000313" key="2">
    <source>
        <dbReference type="Proteomes" id="UP001241377"/>
    </source>
</evidence>
<keyword evidence="2" id="KW-1185">Reference proteome</keyword>
<comment type="caution">
    <text evidence="1">The sequence shown here is derived from an EMBL/GenBank/DDBJ whole genome shotgun (WGS) entry which is preliminary data.</text>
</comment>
<sequence length="112" mass="12242">MPQAVEAEIDRLMLRDWAETLLNAPDVSPENLPRIASVRTTIEPKDLPALSAWLLEYPVGYTFSDDSRNDGKLGQRGAQTVASSGVHKTNLDGEPLILVKVKISGDKELGDK</sequence>